<organism evidence="1 2">
    <name type="scientific">Catharanthus roseus</name>
    <name type="common">Madagascar periwinkle</name>
    <name type="synonym">Vinca rosea</name>
    <dbReference type="NCBI Taxonomy" id="4058"/>
    <lineage>
        <taxon>Eukaryota</taxon>
        <taxon>Viridiplantae</taxon>
        <taxon>Streptophyta</taxon>
        <taxon>Embryophyta</taxon>
        <taxon>Tracheophyta</taxon>
        <taxon>Spermatophyta</taxon>
        <taxon>Magnoliopsida</taxon>
        <taxon>eudicotyledons</taxon>
        <taxon>Gunneridae</taxon>
        <taxon>Pentapetalae</taxon>
        <taxon>asterids</taxon>
        <taxon>lamiids</taxon>
        <taxon>Gentianales</taxon>
        <taxon>Apocynaceae</taxon>
        <taxon>Rauvolfioideae</taxon>
        <taxon>Vinceae</taxon>
        <taxon>Catharanthinae</taxon>
        <taxon>Catharanthus</taxon>
    </lineage>
</organism>
<dbReference type="Proteomes" id="UP001060085">
    <property type="component" value="Linkage Group LG03"/>
</dbReference>
<proteinExistence type="predicted"/>
<accession>A0ACC0BM85</accession>
<dbReference type="EMBL" id="CM044703">
    <property type="protein sequence ID" value="KAI5673789.1"/>
    <property type="molecule type" value="Genomic_DNA"/>
</dbReference>
<evidence type="ECO:0000313" key="2">
    <source>
        <dbReference type="Proteomes" id="UP001060085"/>
    </source>
</evidence>
<sequence>MDESEVQSSLSPSNKKRGGFSACSFVFALASLENIGFVANMSTMVLYFHLVMQFGLSTAANTLTNFLGSTFLLTILGGFISDTYINRLSTCLSFGLLEILGLVLLTVQAYSENLQPDPCNNKSSCVRGGQALVFYMSISLLALGAGGVKGSIAALGADQFDSKSPKGQKALASYFNYYQFFITIGSVIGVTAVVWVAINKAWHWGFFIALVSAVIGFLILALGNSFYVSPPLSHSPFVMIFQVIVVAIRNRKLSLPESPQKLYEIDDKQRDSSEEPISHTNQFRFLDKAAILQEGMSAEPWKVCTITQVESVKILTRMLPIIASTVIMNTCLAQLQTFSVLQGYMMNPNLGSIKIPTPSIPVIPLLFMSVLLPLYEFLIVPLARKITGHPSGITQLQRVGVGLILSIISMSIAGVVEVKRRNEAINFFPKKISVFWLAFQYGVFGIADMFAMVGLMEFFYKEAPNGMRSLSTSFALLSLSFGYFLSSAFVSIVNAITSKITSNKQGWLEAPDLNHNRLEYFYWFLAILSLLNFANYLFWASWYKYKSDAKVTQSEQGKIVNDM</sequence>
<keyword evidence="2" id="KW-1185">Reference proteome</keyword>
<comment type="caution">
    <text evidence="1">The sequence shown here is derived from an EMBL/GenBank/DDBJ whole genome shotgun (WGS) entry which is preliminary data.</text>
</comment>
<reference evidence="2" key="1">
    <citation type="journal article" date="2023" name="Nat. Plants">
        <title>Single-cell RNA sequencing provides a high-resolution roadmap for understanding the multicellular compartmentation of specialized metabolism.</title>
        <authorList>
            <person name="Sun S."/>
            <person name="Shen X."/>
            <person name="Li Y."/>
            <person name="Li Y."/>
            <person name="Wang S."/>
            <person name="Li R."/>
            <person name="Zhang H."/>
            <person name="Shen G."/>
            <person name="Guo B."/>
            <person name="Wei J."/>
            <person name="Xu J."/>
            <person name="St-Pierre B."/>
            <person name="Chen S."/>
            <person name="Sun C."/>
        </authorList>
    </citation>
    <scope>NUCLEOTIDE SEQUENCE [LARGE SCALE GENOMIC DNA]</scope>
</reference>
<gene>
    <name evidence="1" type="ORF">M9H77_14153</name>
</gene>
<protein>
    <submittedName>
        <fullName evidence="1">Uncharacterized protein</fullName>
    </submittedName>
</protein>
<evidence type="ECO:0000313" key="1">
    <source>
        <dbReference type="EMBL" id="KAI5673789.1"/>
    </source>
</evidence>
<name>A0ACC0BM85_CATRO</name>